<evidence type="ECO:0000313" key="5">
    <source>
        <dbReference type="EMBL" id="KAB8070361.1"/>
    </source>
</evidence>
<dbReference type="SMR" id="A0A5N5WPB8"/>
<dbReference type="Pfam" id="PF07992">
    <property type="entry name" value="Pyr_redox_2"/>
    <property type="match status" value="1"/>
</dbReference>
<dbReference type="Gene3D" id="3.50.50.60">
    <property type="entry name" value="FAD/NAD(P)-binding domain"/>
    <property type="match status" value="2"/>
</dbReference>
<keyword evidence="6" id="KW-1185">Reference proteome</keyword>
<proteinExistence type="inferred from homology"/>
<dbReference type="InterPro" id="IPR036188">
    <property type="entry name" value="FAD/NAD-bd_sf"/>
</dbReference>
<accession>A0A5N5WPB8</accession>
<name>A0A5N5WPB8_9EURO</name>
<dbReference type="AlphaFoldDB" id="A0A5N5WPB8"/>
<dbReference type="PRINTS" id="PR00368">
    <property type="entry name" value="FADPNR"/>
</dbReference>
<dbReference type="EMBL" id="ML732305">
    <property type="protein sequence ID" value="KAB8070361.1"/>
    <property type="molecule type" value="Genomic_DNA"/>
</dbReference>
<dbReference type="OrthoDB" id="10260355at2759"/>
<evidence type="ECO:0000256" key="3">
    <source>
        <dbReference type="ARBA" id="ARBA00023002"/>
    </source>
</evidence>
<feature type="domain" description="FAD/NAD(P)-binding" evidence="4">
    <location>
        <begin position="10"/>
        <end position="286"/>
    </location>
</feature>
<keyword evidence="2" id="KW-0285">Flavoprotein</keyword>
<dbReference type="PRINTS" id="PR00469">
    <property type="entry name" value="PNDRDTASEII"/>
</dbReference>
<evidence type="ECO:0000313" key="6">
    <source>
        <dbReference type="Proteomes" id="UP000326565"/>
    </source>
</evidence>
<gene>
    <name evidence="5" type="ORF">BDV29DRAFT_194154</name>
</gene>
<dbReference type="Proteomes" id="UP000326565">
    <property type="component" value="Unassembled WGS sequence"/>
</dbReference>
<dbReference type="InterPro" id="IPR050097">
    <property type="entry name" value="Ferredoxin-NADP_redctase_2"/>
</dbReference>
<comment type="similarity">
    <text evidence="1">Belongs to the class-II pyridine nucleotide-disulfide oxidoreductase family.</text>
</comment>
<dbReference type="PANTHER" id="PTHR48105">
    <property type="entry name" value="THIOREDOXIN REDUCTASE 1-RELATED-RELATED"/>
    <property type="match status" value="1"/>
</dbReference>
<dbReference type="SUPFAM" id="SSF51905">
    <property type="entry name" value="FAD/NAD(P)-binding domain"/>
    <property type="match status" value="1"/>
</dbReference>
<evidence type="ECO:0000256" key="1">
    <source>
        <dbReference type="ARBA" id="ARBA00009333"/>
    </source>
</evidence>
<organism evidence="5 6">
    <name type="scientific">Aspergillus leporis</name>
    <dbReference type="NCBI Taxonomy" id="41062"/>
    <lineage>
        <taxon>Eukaryota</taxon>
        <taxon>Fungi</taxon>
        <taxon>Dikarya</taxon>
        <taxon>Ascomycota</taxon>
        <taxon>Pezizomycotina</taxon>
        <taxon>Eurotiomycetes</taxon>
        <taxon>Eurotiomycetidae</taxon>
        <taxon>Eurotiales</taxon>
        <taxon>Aspergillaceae</taxon>
        <taxon>Aspergillus</taxon>
        <taxon>Aspergillus subgen. Circumdati</taxon>
    </lineage>
</organism>
<sequence length="313" mass="33841">MTIDVPTKTDVLIVGGGPAGLAAALGLCRAQYTAVVFDSGVYRNALATHMHTLPTWDHVNPVQYRKAAREEILRRYQTVEFADTTIQSVRKPDQNTFVVTDKDGKEWAGKKLLLATGVTDIFPDIQGYDECWAKGIFHCLFCHGYEERGVENIGLLAVDDLTAPPMANHLARNAQQFGRNVIVYTNGNDAVASQIQPLVAPKNITVDSRKIRKLTKLPQGPDVLVEFEDGEQKQHGFLVHKPKNVPNVAFAKELGLELNPSGADVKTSQPFYATNVKGCYAAGDCGSPLKAVPPGITSGGMASAGIVAELQAE</sequence>
<dbReference type="GO" id="GO:0016491">
    <property type="term" value="F:oxidoreductase activity"/>
    <property type="evidence" value="ECO:0007669"/>
    <property type="project" value="UniProtKB-KW"/>
</dbReference>
<evidence type="ECO:0000259" key="4">
    <source>
        <dbReference type="Pfam" id="PF07992"/>
    </source>
</evidence>
<keyword evidence="3" id="KW-0560">Oxidoreductase</keyword>
<dbReference type="GO" id="GO:0097237">
    <property type="term" value="P:cellular response to toxic substance"/>
    <property type="evidence" value="ECO:0007669"/>
    <property type="project" value="UniProtKB-ARBA"/>
</dbReference>
<protein>
    <recommendedName>
        <fullName evidence="4">FAD/NAD(P)-binding domain-containing protein</fullName>
    </recommendedName>
</protein>
<reference evidence="5 6" key="1">
    <citation type="submission" date="2019-04" db="EMBL/GenBank/DDBJ databases">
        <title>Friends and foes A comparative genomics study of 23 Aspergillus species from section Flavi.</title>
        <authorList>
            <consortium name="DOE Joint Genome Institute"/>
            <person name="Kjaerbolling I."/>
            <person name="Vesth T."/>
            <person name="Frisvad J.C."/>
            <person name="Nybo J.L."/>
            <person name="Theobald S."/>
            <person name="Kildgaard S."/>
            <person name="Isbrandt T."/>
            <person name="Kuo A."/>
            <person name="Sato A."/>
            <person name="Lyhne E.K."/>
            <person name="Kogle M.E."/>
            <person name="Wiebenga A."/>
            <person name="Kun R.S."/>
            <person name="Lubbers R.J."/>
            <person name="Makela M.R."/>
            <person name="Barry K."/>
            <person name="Chovatia M."/>
            <person name="Clum A."/>
            <person name="Daum C."/>
            <person name="Haridas S."/>
            <person name="He G."/>
            <person name="LaButti K."/>
            <person name="Lipzen A."/>
            <person name="Mondo S."/>
            <person name="Riley R."/>
            <person name="Salamov A."/>
            <person name="Simmons B.A."/>
            <person name="Magnuson J.K."/>
            <person name="Henrissat B."/>
            <person name="Mortensen U.H."/>
            <person name="Larsen T.O."/>
            <person name="Devries R.P."/>
            <person name="Grigoriev I.V."/>
            <person name="Machida M."/>
            <person name="Baker S.E."/>
            <person name="Andersen M.R."/>
        </authorList>
    </citation>
    <scope>NUCLEOTIDE SEQUENCE [LARGE SCALE GENOMIC DNA]</scope>
    <source>
        <strain evidence="5 6">CBS 151.66</strain>
    </source>
</reference>
<evidence type="ECO:0000256" key="2">
    <source>
        <dbReference type="ARBA" id="ARBA00022630"/>
    </source>
</evidence>
<dbReference type="InterPro" id="IPR023753">
    <property type="entry name" value="FAD/NAD-binding_dom"/>
</dbReference>